<dbReference type="AlphaFoldDB" id="A0A0N1IN60"/>
<accession>A0A0N1IN60</accession>
<dbReference type="EMBL" id="KQ459160">
    <property type="protein sequence ID" value="KPJ03589.1"/>
    <property type="molecule type" value="Genomic_DNA"/>
</dbReference>
<comment type="similarity">
    <text evidence="1">Belongs to the GMC oxidoreductase family.</text>
</comment>
<dbReference type="GO" id="GO:0016614">
    <property type="term" value="F:oxidoreductase activity, acting on CH-OH group of donors"/>
    <property type="evidence" value="ECO:0007669"/>
    <property type="project" value="InterPro"/>
</dbReference>
<proteinExistence type="inferred from homology"/>
<dbReference type="Pfam" id="PF05199">
    <property type="entry name" value="GMC_oxred_C"/>
    <property type="match status" value="2"/>
</dbReference>
<dbReference type="Pfam" id="PF00732">
    <property type="entry name" value="GMC_oxred_N"/>
    <property type="match status" value="1"/>
</dbReference>
<keyword evidence="4" id="KW-1185">Reference proteome</keyword>
<dbReference type="SUPFAM" id="SSF54373">
    <property type="entry name" value="FAD-linked reductases, C-terminal domain"/>
    <property type="match status" value="1"/>
</dbReference>
<dbReference type="PROSITE" id="PS00624">
    <property type="entry name" value="GMC_OXRED_2"/>
    <property type="match status" value="1"/>
</dbReference>
<dbReference type="InterPro" id="IPR000172">
    <property type="entry name" value="GMC_OxRdtase_N"/>
</dbReference>
<organism evidence="3 4">
    <name type="scientific">Papilio xuthus</name>
    <name type="common">Asian swallowtail butterfly</name>
    <dbReference type="NCBI Taxonomy" id="66420"/>
    <lineage>
        <taxon>Eukaryota</taxon>
        <taxon>Metazoa</taxon>
        <taxon>Ecdysozoa</taxon>
        <taxon>Arthropoda</taxon>
        <taxon>Hexapoda</taxon>
        <taxon>Insecta</taxon>
        <taxon>Pterygota</taxon>
        <taxon>Neoptera</taxon>
        <taxon>Endopterygota</taxon>
        <taxon>Lepidoptera</taxon>
        <taxon>Glossata</taxon>
        <taxon>Ditrysia</taxon>
        <taxon>Papilionoidea</taxon>
        <taxon>Papilionidae</taxon>
        <taxon>Papilioninae</taxon>
        <taxon>Papilio</taxon>
    </lineage>
</organism>
<dbReference type="InterPro" id="IPR036188">
    <property type="entry name" value="FAD/NAD-bd_sf"/>
</dbReference>
<dbReference type="STRING" id="66420.A0A0N1IN60"/>
<sequence length="374" mass="41540">MKILLFKTVRFRSEIIIFLIVLLSLLLDLRTTTSQYSIVQIIRNLLNSKLFQVILSAGSLSSPHILFHSGIGPRGMLEGYGIPVIADLPVGQNLRNHLGVTLELLMTKYDQKRCLDWSALVQYLLNRDGPMSATGLTQLSGLLYSSLADRSHNQPDLQFFFNGFYAECSQTGKVGESEVIGQKGVNISINAVALQPRSVGYMVLTSSDPKVRPVFYPQYFSHPDDMLLVKDAANYVHRILKSHTLRHKYGIKLHPGFAKQCTAAEWSEEWLECVARFATDPQNHQVGTAAMGLVLDHTLAVYNIKGLRVIDASAIPKQPTGNPQGVIMMVAERGLRVIDASAIPKQPTGNPQGVIMMVAERGVDFIKKYWASYL</sequence>
<dbReference type="Gene3D" id="3.50.50.60">
    <property type="entry name" value="FAD/NAD(P)-binding domain"/>
    <property type="match status" value="2"/>
</dbReference>
<evidence type="ECO:0000313" key="4">
    <source>
        <dbReference type="Proteomes" id="UP000053268"/>
    </source>
</evidence>
<evidence type="ECO:0000313" key="3">
    <source>
        <dbReference type="EMBL" id="KPJ03589.1"/>
    </source>
</evidence>
<dbReference type="PANTHER" id="PTHR11552:SF217">
    <property type="entry name" value="GLUCOSE DEHYDROGENASE [FAD, QUINONE]"/>
    <property type="match status" value="1"/>
</dbReference>
<dbReference type="GO" id="GO:0050660">
    <property type="term" value="F:flavin adenine dinucleotide binding"/>
    <property type="evidence" value="ECO:0007669"/>
    <property type="project" value="InterPro"/>
</dbReference>
<dbReference type="InterPro" id="IPR007867">
    <property type="entry name" value="GMC_OxRtase_C"/>
</dbReference>
<evidence type="ECO:0000259" key="2">
    <source>
        <dbReference type="PROSITE" id="PS00624"/>
    </source>
</evidence>
<protein>
    <submittedName>
        <fullName evidence="3">Glucose dehydrogenase [acceptor]</fullName>
    </submittedName>
</protein>
<name>A0A0N1IN60_PAPXU</name>
<dbReference type="Proteomes" id="UP000053268">
    <property type="component" value="Unassembled WGS sequence"/>
</dbReference>
<feature type="domain" description="Glucose-methanol-choline oxidoreductase N-terminal" evidence="2">
    <location>
        <begin position="58"/>
        <end position="72"/>
    </location>
</feature>
<dbReference type="InterPro" id="IPR012132">
    <property type="entry name" value="GMC_OxRdtase"/>
</dbReference>
<dbReference type="Gene3D" id="3.30.560.10">
    <property type="entry name" value="Glucose Oxidase, domain 3"/>
    <property type="match status" value="1"/>
</dbReference>
<gene>
    <name evidence="3" type="ORF">RR46_00244</name>
</gene>
<evidence type="ECO:0000256" key="1">
    <source>
        <dbReference type="ARBA" id="ARBA00010790"/>
    </source>
</evidence>
<dbReference type="SUPFAM" id="SSF51905">
    <property type="entry name" value="FAD/NAD(P)-binding domain"/>
    <property type="match status" value="2"/>
</dbReference>
<dbReference type="PANTHER" id="PTHR11552">
    <property type="entry name" value="GLUCOSE-METHANOL-CHOLINE GMC OXIDOREDUCTASE"/>
    <property type="match status" value="1"/>
</dbReference>
<reference evidence="3 4" key="1">
    <citation type="journal article" date="2015" name="Nat. Commun.">
        <title>Outbred genome sequencing and CRISPR/Cas9 gene editing in butterflies.</title>
        <authorList>
            <person name="Li X."/>
            <person name="Fan D."/>
            <person name="Zhang W."/>
            <person name="Liu G."/>
            <person name="Zhang L."/>
            <person name="Zhao L."/>
            <person name="Fang X."/>
            <person name="Chen L."/>
            <person name="Dong Y."/>
            <person name="Chen Y."/>
            <person name="Ding Y."/>
            <person name="Zhao R."/>
            <person name="Feng M."/>
            <person name="Zhu Y."/>
            <person name="Feng Y."/>
            <person name="Jiang X."/>
            <person name="Zhu D."/>
            <person name="Xiang H."/>
            <person name="Feng X."/>
            <person name="Li S."/>
            <person name="Wang J."/>
            <person name="Zhang G."/>
            <person name="Kronforst M.R."/>
            <person name="Wang W."/>
        </authorList>
    </citation>
    <scope>NUCLEOTIDE SEQUENCE [LARGE SCALE GENOMIC DNA]</scope>
    <source>
        <strain evidence="3">Ya'a_city_454_Px</strain>
        <tissue evidence="3">Whole body</tissue>
    </source>
</reference>